<accession>A0ACC2KKY3</accession>
<proteinExistence type="predicted"/>
<name>A0ACC2KKY3_PERAE</name>
<dbReference type="EMBL" id="CM056818">
    <property type="protein sequence ID" value="KAJ8621670.1"/>
    <property type="molecule type" value="Genomic_DNA"/>
</dbReference>
<organism evidence="1 2">
    <name type="scientific">Persea americana</name>
    <name type="common">Avocado</name>
    <dbReference type="NCBI Taxonomy" id="3435"/>
    <lineage>
        <taxon>Eukaryota</taxon>
        <taxon>Viridiplantae</taxon>
        <taxon>Streptophyta</taxon>
        <taxon>Embryophyta</taxon>
        <taxon>Tracheophyta</taxon>
        <taxon>Spermatophyta</taxon>
        <taxon>Magnoliopsida</taxon>
        <taxon>Magnoliidae</taxon>
        <taxon>Laurales</taxon>
        <taxon>Lauraceae</taxon>
        <taxon>Persea</taxon>
    </lineage>
</organism>
<keyword evidence="2" id="KW-1185">Reference proteome</keyword>
<reference evidence="1 2" key="1">
    <citation type="journal article" date="2022" name="Hortic Res">
        <title>A haplotype resolved chromosomal level avocado genome allows analysis of novel avocado genes.</title>
        <authorList>
            <person name="Nath O."/>
            <person name="Fletcher S.J."/>
            <person name="Hayward A."/>
            <person name="Shaw L.M."/>
            <person name="Masouleh A.K."/>
            <person name="Furtado A."/>
            <person name="Henry R.J."/>
            <person name="Mitter N."/>
        </authorList>
    </citation>
    <scope>NUCLEOTIDE SEQUENCE [LARGE SCALE GENOMIC DNA]</scope>
    <source>
        <strain evidence="2">cv. Hass</strain>
    </source>
</reference>
<sequence>MDSPSPSVSCIFTGAGAGAGANECVRVRYVVQAVLRSIRQEGEELRFRERVGRKEGRGRMEFERETDFEEDGEEGVVFVRAVDGLISKLRMIIPMVKCQSGWGVWSEDRLVLVRDGAVPSLNAPKTCPLVVTLEGKFYLLSTSPFLGCLTGTFDPLNRTHRPIFEGFDPTLPIPSWKILPDYPPYTETLPTSAYDYFAWGHKLVSAPPDYFIFYAKDEEWTNGHWLLRKFGAKSAPYPHGVAVEFKGILFAVSNDINSVVAYDLDAGGHLNAHWVLDELSEVFQGPPLLLPSQGAFLTDLGGGRMCLLFNGLEGIRWTIRVEVFQVSITTVGDRPVVHRGSLHSYDLGSREDYDTWIYSVFVCDHSNKSDIEADASSGSYSCEDLKKRAEHAVEYVKDCVLELAAAEDITIGNREIFASPQQTSRNVTLDEDVPDEVDDMHGMLRLAFGIHDPDFSSQEPEEEPNGAPFVEEHCKKIYTNNRHKRQIDRERMHNGQFPKWFESHVDCLRLEGDK</sequence>
<gene>
    <name evidence="1" type="ORF">MRB53_030199</name>
</gene>
<comment type="caution">
    <text evidence="1">The sequence shown here is derived from an EMBL/GenBank/DDBJ whole genome shotgun (WGS) entry which is preliminary data.</text>
</comment>
<protein>
    <submittedName>
        <fullName evidence="1">Uncharacterized protein</fullName>
    </submittedName>
</protein>
<evidence type="ECO:0000313" key="2">
    <source>
        <dbReference type="Proteomes" id="UP001234297"/>
    </source>
</evidence>
<evidence type="ECO:0000313" key="1">
    <source>
        <dbReference type="EMBL" id="KAJ8621670.1"/>
    </source>
</evidence>
<dbReference type="Proteomes" id="UP001234297">
    <property type="component" value="Chromosome 10"/>
</dbReference>